<dbReference type="PANTHER" id="PTHR43685:SF3">
    <property type="entry name" value="SLR2126 PROTEIN"/>
    <property type="match status" value="1"/>
</dbReference>
<dbReference type="InterPro" id="IPR027791">
    <property type="entry name" value="Galactosyl_T_C"/>
</dbReference>
<dbReference type="InterPro" id="IPR001173">
    <property type="entry name" value="Glyco_trans_2-like"/>
</dbReference>
<sequence length="270" mass="31457">MIDASVIISFYNKPDYLKLVLAGFETQSENNFEIIIADDGSEKKIVQEIESLSNQYPFRIKYIWQEDKGFRKNKILNQAILASESDYLIFIDGDCIPHPKFVEGHLEYKSKKSALTGRRVNLSQKITDILTPQKIKEQFLQKKFLLLIADGLLGKSYDVEKGFYFKNKFLRNLFNKKSRGLLGCNFSLYKEDIISINGFDERYEAPSIGEDSDVQYRLELNGVKIRSLNHIAVQYHLYHKLQERPPENLILFENVKKNKTLFTPYGIQKH</sequence>
<organism evidence="4">
    <name type="scientific">Ignavibacterium album</name>
    <dbReference type="NCBI Taxonomy" id="591197"/>
    <lineage>
        <taxon>Bacteria</taxon>
        <taxon>Pseudomonadati</taxon>
        <taxon>Ignavibacteriota</taxon>
        <taxon>Ignavibacteria</taxon>
        <taxon>Ignavibacteriales</taxon>
        <taxon>Ignavibacteriaceae</taxon>
        <taxon>Ignavibacterium</taxon>
    </lineage>
</organism>
<dbReference type="InterPro" id="IPR050834">
    <property type="entry name" value="Glycosyltransf_2"/>
</dbReference>
<dbReference type="EMBL" id="DSVI01000008">
    <property type="protein sequence ID" value="HGT47903.1"/>
    <property type="molecule type" value="Genomic_DNA"/>
</dbReference>
<evidence type="ECO:0000313" key="4">
    <source>
        <dbReference type="EMBL" id="HGT47903.1"/>
    </source>
</evidence>
<keyword evidence="1 4" id="KW-0808">Transferase</keyword>
<gene>
    <name evidence="4" type="ORF">ENS56_07700</name>
</gene>
<feature type="domain" description="Glycosyltransferase 2-like" evidence="2">
    <location>
        <begin position="5"/>
        <end position="135"/>
    </location>
</feature>
<comment type="caution">
    <text evidence="4">The sequence shown here is derived from an EMBL/GenBank/DDBJ whole genome shotgun (WGS) entry which is preliminary data.</text>
</comment>
<name>A0A832G2E4_9BACT</name>
<feature type="domain" description="Galactosyltransferase C-terminal" evidence="3">
    <location>
        <begin position="175"/>
        <end position="240"/>
    </location>
</feature>
<dbReference type="CDD" id="cd06420">
    <property type="entry name" value="GT2_Chondriotin_Pol_N"/>
    <property type="match status" value="1"/>
</dbReference>
<evidence type="ECO:0000256" key="1">
    <source>
        <dbReference type="ARBA" id="ARBA00022679"/>
    </source>
</evidence>
<proteinExistence type="predicted"/>
<dbReference type="SUPFAM" id="SSF53448">
    <property type="entry name" value="Nucleotide-diphospho-sugar transferases"/>
    <property type="match status" value="1"/>
</dbReference>
<dbReference type="Pfam" id="PF02709">
    <property type="entry name" value="Glyco_transf_7C"/>
    <property type="match status" value="1"/>
</dbReference>
<dbReference type="AlphaFoldDB" id="A0A832G2E4"/>
<dbReference type="GO" id="GO:0016740">
    <property type="term" value="F:transferase activity"/>
    <property type="evidence" value="ECO:0007669"/>
    <property type="project" value="UniProtKB-KW"/>
</dbReference>
<accession>A0A832G2E4</accession>
<dbReference type="Gene3D" id="3.90.550.10">
    <property type="entry name" value="Spore Coat Polysaccharide Biosynthesis Protein SpsA, Chain A"/>
    <property type="match status" value="1"/>
</dbReference>
<evidence type="ECO:0000259" key="2">
    <source>
        <dbReference type="Pfam" id="PF00535"/>
    </source>
</evidence>
<dbReference type="Pfam" id="PF00535">
    <property type="entry name" value="Glycos_transf_2"/>
    <property type="match status" value="1"/>
</dbReference>
<reference evidence="4" key="1">
    <citation type="journal article" date="2020" name="mSystems">
        <title>Genome- and Community-Level Interaction Insights into Carbon Utilization and Element Cycling Functions of Hydrothermarchaeota in Hydrothermal Sediment.</title>
        <authorList>
            <person name="Zhou Z."/>
            <person name="Liu Y."/>
            <person name="Xu W."/>
            <person name="Pan J."/>
            <person name="Luo Z.H."/>
            <person name="Li M."/>
        </authorList>
    </citation>
    <scope>NUCLEOTIDE SEQUENCE [LARGE SCALE GENOMIC DNA]</scope>
    <source>
        <strain evidence="4">SpSt-500</strain>
    </source>
</reference>
<protein>
    <submittedName>
        <fullName evidence="4">Glycosyltransferase</fullName>
    </submittedName>
</protein>
<evidence type="ECO:0000259" key="3">
    <source>
        <dbReference type="Pfam" id="PF02709"/>
    </source>
</evidence>
<dbReference type="PANTHER" id="PTHR43685">
    <property type="entry name" value="GLYCOSYLTRANSFERASE"/>
    <property type="match status" value="1"/>
</dbReference>
<dbReference type="InterPro" id="IPR029044">
    <property type="entry name" value="Nucleotide-diphossugar_trans"/>
</dbReference>